<evidence type="ECO:0000313" key="2">
    <source>
        <dbReference type="Proteomes" id="UP000887566"/>
    </source>
</evidence>
<feature type="transmembrane region" description="Helical" evidence="1">
    <location>
        <begin position="48"/>
        <end position="70"/>
    </location>
</feature>
<dbReference type="Proteomes" id="UP000887566">
    <property type="component" value="Unplaced"/>
</dbReference>
<proteinExistence type="predicted"/>
<accession>A0A914UJN3</accession>
<keyword evidence="1" id="KW-0812">Transmembrane</keyword>
<sequence>MTPWRLLKKLADPTLSAARTDSGGLPVMRDVGRVRGIPASLVMHSCNWILFAAFLLLIADLTQAGIFIPIHGYGKTEKKSGRDEKLNAICEEEFNRINAEIAKISASTELNTSEKANLILELSQDAILEYCSLRQKRSIEMRRK</sequence>
<keyword evidence="1" id="KW-0472">Membrane</keyword>
<evidence type="ECO:0000256" key="1">
    <source>
        <dbReference type="SAM" id="Phobius"/>
    </source>
</evidence>
<keyword evidence="1" id="KW-1133">Transmembrane helix</keyword>
<name>A0A914UJN3_9BILA</name>
<dbReference type="AlphaFoldDB" id="A0A914UJN3"/>
<keyword evidence="2" id="KW-1185">Reference proteome</keyword>
<organism evidence="2 3">
    <name type="scientific">Plectus sambesii</name>
    <dbReference type="NCBI Taxonomy" id="2011161"/>
    <lineage>
        <taxon>Eukaryota</taxon>
        <taxon>Metazoa</taxon>
        <taxon>Ecdysozoa</taxon>
        <taxon>Nematoda</taxon>
        <taxon>Chromadorea</taxon>
        <taxon>Plectida</taxon>
        <taxon>Plectina</taxon>
        <taxon>Plectoidea</taxon>
        <taxon>Plectidae</taxon>
        <taxon>Plectus</taxon>
    </lineage>
</organism>
<protein>
    <submittedName>
        <fullName evidence="3">Uncharacterized protein</fullName>
    </submittedName>
</protein>
<dbReference type="WBParaSite" id="PSAMB.scaffold1037size36831.g10602.t1">
    <property type="protein sequence ID" value="PSAMB.scaffold1037size36831.g10602.t1"/>
    <property type="gene ID" value="PSAMB.scaffold1037size36831.g10602"/>
</dbReference>
<reference evidence="3" key="1">
    <citation type="submission" date="2022-11" db="UniProtKB">
        <authorList>
            <consortium name="WormBaseParasite"/>
        </authorList>
    </citation>
    <scope>IDENTIFICATION</scope>
</reference>
<evidence type="ECO:0000313" key="3">
    <source>
        <dbReference type="WBParaSite" id="PSAMB.scaffold1037size36831.g10602.t1"/>
    </source>
</evidence>